<dbReference type="NCBIfam" id="TIGR02487">
    <property type="entry name" value="NrdD"/>
    <property type="match status" value="1"/>
</dbReference>
<dbReference type="Proteomes" id="UP000001933">
    <property type="component" value="Chromosome"/>
</dbReference>
<reference evidence="2 3" key="1">
    <citation type="journal article" date="2007" name="Proc. Natl. Acad. Sci. U.S.A.">
        <title>The genome of Syntrophus aciditrophicus: life at the thermodynamic limit of microbial growth.</title>
        <authorList>
            <person name="McInerney M.J."/>
            <person name="Rohlin L."/>
            <person name="Mouttaki H."/>
            <person name="Kim U."/>
            <person name="Krupp R.S."/>
            <person name="Rios-Hernandez L."/>
            <person name="Sieber J."/>
            <person name="Struchtemeyer C.G."/>
            <person name="Bhattacharyya A."/>
            <person name="Campbell J.W."/>
            <person name="Gunsalus R.P."/>
        </authorList>
    </citation>
    <scope>NUCLEOTIDE SEQUENCE [LARGE SCALE GENOMIC DNA]</scope>
    <source>
        <strain evidence="2 3">SB</strain>
    </source>
</reference>
<protein>
    <submittedName>
        <fullName evidence="2">Anaerobic ribonucleoside-triphosphate reductase</fullName>
        <ecNumber evidence="2">1.17.4.2</ecNumber>
    </submittedName>
</protein>
<evidence type="ECO:0000313" key="2">
    <source>
        <dbReference type="EMBL" id="ABC77741.1"/>
    </source>
</evidence>
<feature type="compositionally biased region" description="Basic and acidic residues" evidence="1">
    <location>
        <begin position="30"/>
        <end position="42"/>
    </location>
</feature>
<dbReference type="Pfam" id="PF13597">
    <property type="entry name" value="NRDD"/>
    <property type="match status" value="1"/>
</dbReference>
<dbReference type="GO" id="GO:0009265">
    <property type="term" value="P:2'-deoxyribonucleotide biosynthetic process"/>
    <property type="evidence" value="ECO:0007669"/>
    <property type="project" value="TreeGrafter"/>
</dbReference>
<dbReference type="GO" id="GO:0008998">
    <property type="term" value="F:ribonucleoside-triphosphate reductase (thioredoxin) activity"/>
    <property type="evidence" value="ECO:0007669"/>
    <property type="project" value="UniProtKB-EC"/>
</dbReference>
<dbReference type="PANTHER" id="PTHR21075">
    <property type="entry name" value="ANAEROBIC RIBONUCLEOSIDE-TRIPHOSPHATE REDUCTASE"/>
    <property type="match status" value="1"/>
</dbReference>
<dbReference type="Gene3D" id="3.20.70.20">
    <property type="match status" value="1"/>
</dbReference>
<dbReference type="InParanoid" id="Q2LUI4"/>
<dbReference type="AlphaFoldDB" id="Q2LUI4"/>
<feature type="region of interest" description="Disordered" evidence="1">
    <location>
        <begin position="19"/>
        <end position="43"/>
    </location>
</feature>
<evidence type="ECO:0000256" key="1">
    <source>
        <dbReference type="SAM" id="MobiDB-lite"/>
    </source>
</evidence>
<dbReference type="STRING" id="56780.SYN_01979"/>
<dbReference type="KEGG" id="sat:SYN_01979"/>
<dbReference type="InterPro" id="IPR012833">
    <property type="entry name" value="NrdD"/>
</dbReference>
<dbReference type="EMBL" id="CP000252">
    <property type="protein sequence ID" value="ABC77741.1"/>
    <property type="molecule type" value="Genomic_DNA"/>
</dbReference>
<keyword evidence="3" id="KW-1185">Reference proteome</keyword>
<evidence type="ECO:0000313" key="3">
    <source>
        <dbReference type="Proteomes" id="UP000001933"/>
    </source>
</evidence>
<sequence>MIFEDECCKGGKEIPGLFAHGESWRSGNGNERERKGRLKKTELSGNRDTTDLTLFVRTSDEEVARWNRQRIVDALIRETDIDSDTAEAVSREVEKQIMASGIGLLTTSLIRELVDAKLIERGLEDARGMHALLGFPLYDVGQLILHPNRGNANLPHNPEATNLILAEGIKRAYALHSVFSHDVGDAHTAGDLHIHALGYIDRPYSICSSLEYIKKFGMDLPNSVNVAGPARHGDVLLAHMVRYAAILQGHFSGVVAWHAVNLFFAPYLVGMPDAEVRQLAQMLIYEFSQLASATGGQSIFTDIHLYWEVPEYLADVPAIGPGGEETGKCYGDYLPESRRFVWALFDVYREGDALGKPFIFPRPIVHITEAFFRTPDCGEFLDHLCEVAVDKGNPIFVFDRGDLLRLSECGSLYPGNSPSHKEDMQKPWMMRHASMQNISINLPRLGYRAEGDSRRLFDLLTAQLELAVKAHSQKKSFMEKLLDYGRQGPLSLLTMNRDGHPYLRPDRMTYLVGMVGLNELVRISTGKHLHESSTALKLGLKIVAHMKKQIDKLSRKTGMRLILEQSPAETTAYRFARLDLRYFSPGAGRFIRGDVVRGGLYYTNSTNLDISVKMMPFERVRQEGLFHSLIEGAALTNLRLEEKRPSKEALSSFIRQVYFETESAGVTFSSDFTTCFDCRKTVRGLHESCPVCGEKAIDGLARITRYYSPISGWNKGKLAELKDCYRSSTNF</sequence>
<organism evidence="2 3">
    <name type="scientific">Syntrophus aciditrophicus (strain SB)</name>
    <dbReference type="NCBI Taxonomy" id="56780"/>
    <lineage>
        <taxon>Bacteria</taxon>
        <taxon>Pseudomonadati</taxon>
        <taxon>Thermodesulfobacteriota</taxon>
        <taxon>Syntrophia</taxon>
        <taxon>Syntrophales</taxon>
        <taxon>Syntrophaceae</taxon>
        <taxon>Syntrophus</taxon>
    </lineage>
</organism>
<dbReference type="PANTHER" id="PTHR21075:SF0">
    <property type="entry name" value="ANAEROBIC RIBONUCLEOSIDE-TRIPHOSPHATE REDUCTASE"/>
    <property type="match status" value="1"/>
</dbReference>
<dbReference type="eggNOG" id="COG1328">
    <property type="taxonomic scope" value="Bacteria"/>
</dbReference>
<dbReference type="EC" id="1.17.4.2" evidence="2"/>
<dbReference type="SUPFAM" id="SSF51998">
    <property type="entry name" value="PFL-like glycyl radical enzymes"/>
    <property type="match status" value="1"/>
</dbReference>
<proteinExistence type="predicted"/>
<keyword evidence="2" id="KW-0560">Oxidoreductase</keyword>
<gene>
    <name evidence="2" type="ORF">SYN_01979</name>
</gene>
<name>Q2LUI4_SYNAS</name>
<dbReference type="GO" id="GO:0004748">
    <property type="term" value="F:ribonucleoside-diphosphate reductase activity, thioredoxin disulfide as acceptor"/>
    <property type="evidence" value="ECO:0007669"/>
    <property type="project" value="TreeGrafter"/>
</dbReference>
<accession>Q2LUI4</accession>
<dbReference type="HOGENOM" id="CLU_002707_0_0_7"/>
<dbReference type="GO" id="GO:0031250">
    <property type="term" value="C:anaerobic ribonucleoside-triphosphate reductase complex"/>
    <property type="evidence" value="ECO:0007669"/>
    <property type="project" value="TreeGrafter"/>
</dbReference>
<dbReference type="GO" id="GO:0006260">
    <property type="term" value="P:DNA replication"/>
    <property type="evidence" value="ECO:0007669"/>
    <property type="project" value="InterPro"/>
</dbReference>